<dbReference type="InterPro" id="IPR038122">
    <property type="entry name" value="PFU_sf"/>
</dbReference>
<dbReference type="FunFam" id="3.10.20.870:FF:000001">
    <property type="entry name" value="Phospholipase A-2-activating protein-like"/>
    <property type="match status" value="1"/>
</dbReference>
<reference evidence="18" key="2">
    <citation type="submission" date="2025-09" db="UniProtKB">
        <authorList>
            <consortium name="Ensembl"/>
        </authorList>
    </citation>
    <scope>IDENTIFICATION</scope>
</reference>
<keyword evidence="10" id="KW-0539">Nucleus</keyword>
<comment type="similarity">
    <text evidence="3">Belongs to the WD repeat PLAP family.</text>
</comment>
<dbReference type="Ensembl" id="ENSPKIT00000036623.1">
    <property type="protein sequence ID" value="ENSPKIP00000012234.1"/>
    <property type="gene ID" value="ENSPKIG00000000092.1"/>
</dbReference>
<dbReference type="GO" id="GO:0005737">
    <property type="term" value="C:cytoplasm"/>
    <property type="evidence" value="ECO:0007669"/>
    <property type="project" value="UniProtKB-SubCell"/>
</dbReference>
<evidence type="ECO:0000256" key="12">
    <source>
        <dbReference type="ARBA" id="ARBA00054829"/>
    </source>
</evidence>
<dbReference type="InterPro" id="IPR001680">
    <property type="entry name" value="WD40_rpt"/>
</dbReference>
<comment type="function">
    <text evidence="12">Plays a role in protein ubiquitination, sorting and degradation through its association with VCP. Involved in ubiquitin-mediated membrane proteins trafficking to late endosomes in an ESCRT-dependent manner, and hence plays a role in synaptic vesicle recycling. May play a role in macroautophagy, regulating for instance the clearance of damaged lysosomes. Plays a role in cerebellar Purkinje cell development. Positively regulates cytosolic and calcium-independent phospholipase A2 activities in a tumor necrosis factor alpha (TNF-alpha)- or lipopolysaccharide (LPS)-dependent manner, and hence prostaglandin E2 biosynthesis.</text>
</comment>
<evidence type="ECO:0000256" key="13">
    <source>
        <dbReference type="ARBA" id="ARBA00068665"/>
    </source>
</evidence>
<dbReference type="GO" id="GO:0016005">
    <property type="term" value="F:phospholipase A2 activator activity"/>
    <property type="evidence" value="ECO:0007669"/>
    <property type="project" value="UniProtKB-ARBA"/>
</dbReference>
<dbReference type="InterPro" id="IPR011989">
    <property type="entry name" value="ARM-like"/>
</dbReference>
<feature type="domain" description="PFU" evidence="16">
    <location>
        <begin position="414"/>
        <end position="512"/>
    </location>
</feature>
<comment type="subcellular location">
    <subcellularLocation>
        <location evidence="2">Cytoplasm</location>
    </subcellularLocation>
    <subcellularLocation>
        <location evidence="1">Nucleus</location>
    </subcellularLocation>
    <subcellularLocation>
        <location evidence="11">Synapse</location>
    </subcellularLocation>
</comment>
<reference evidence="18" key="1">
    <citation type="submission" date="2025-08" db="UniProtKB">
        <authorList>
            <consortium name="Ensembl"/>
        </authorList>
    </citation>
    <scope>IDENTIFICATION</scope>
</reference>
<accession>A0A3B3R225</accession>
<dbReference type="GO" id="GO:0010992">
    <property type="term" value="P:ubiquitin recycling"/>
    <property type="evidence" value="ECO:0007669"/>
    <property type="project" value="TreeGrafter"/>
</dbReference>
<evidence type="ECO:0000256" key="2">
    <source>
        <dbReference type="ARBA" id="ARBA00004496"/>
    </source>
</evidence>
<dbReference type="FunFam" id="2.130.10.10:FF:000175">
    <property type="entry name" value="Phospholipase A-2-activating protein"/>
    <property type="match status" value="1"/>
</dbReference>
<dbReference type="STRING" id="1676925.ENSPKIP00000012234"/>
<dbReference type="GeneTree" id="ENSGT00550000074944"/>
<keyword evidence="19" id="KW-1185">Reference proteome</keyword>
<evidence type="ECO:0000259" key="17">
    <source>
        <dbReference type="PROSITE" id="PS51396"/>
    </source>
</evidence>
<keyword evidence="8" id="KW-0524">Neurogenesis</keyword>
<evidence type="ECO:0000256" key="14">
    <source>
        <dbReference type="PROSITE-ProRule" id="PRU00221"/>
    </source>
</evidence>
<evidence type="ECO:0000256" key="10">
    <source>
        <dbReference type="ARBA" id="ARBA00023242"/>
    </source>
</evidence>
<dbReference type="Pfam" id="PF08324">
    <property type="entry name" value="PUL"/>
    <property type="match status" value="1"/>
</dbReference>
<dbReference type="Pfam" id="PF09070">
    <property type="entry name" value="PFU"/>
    <property type="match status" value="1"/>
</dbReference>
<protein>
    <recommendedName>
        <fullName evidence="13">Phospholipase A-2-activating protein</fullName>
    </recommendedName>
</protein>
<feature type="repeat" description="WD" evidence="14">
    <location>
        <begin position="275"/>
        <end position="306"/>
    </location>
</feature>
<evidence type="ECO:0000256" key="3">
    <source>
        <dbReference type="ARBA" id="ARBA00008495"/>
    </source>
</evidence>
<dbReference type="PANTHER" id="PTHR19849">
    <property type="entry name" value="PHOSPHOLIPASE A-2-ACTIVATING PROTEIN"/>
    <property type="match status" value="1"/>
</dbReference>
<name>A0A3B3R225_9TELE</name>
<dbReference type="Proteomes" id="UP000261540">
    <property type="component" value="Unplaced"/>
</dbReference>
<evidence type="ECO:0000256" key="11">
    <source>
        <dbReference type="ARBA" id="ARBA00034103"/>
    </source>
</evidence>
<keyword evidence="9" id="KW-0770">Synapse</keyword>
<evidence type="ECO:0000256" key="7">
    <source>
        <dbReference type="ARBA" id="ARBA00022737"/>
    </source>
</evidence>
<dbReference type="Pfam" id="PF00400">
    <property type="entry name" value="WD40"/>
    <property type="match status" value="6"/>
</dbReference>
<dbReference type="GO" id="GO:0045202">
    <property type="term" value="C:synapse"/>
    <property type="evidence" value="ECO:0007669"/>
    <property type="project" value="UniProtKB-SubCell"/>
</dbReference>
<keyword evidence="5" id="KW-0963">Cytoplasm</keyword>
<dbReference type="Gene3D" id="3.10.20.870">
    <property type="entry name" value="PFU (PLAA family ubiquitin binding), C-terminal domain"/>
    <property type="match status" value="1"/>
</dbReference>
<keyword evidence="4" id="KW-0217">Developmental protein</keyword>
<evidence type="ECO:0000259" key="16">
    <source>
        <dbReference type="PROSITE" id="PS51394"/>
    </source>
</evidence>
<dbReference type="AlphaFoldDB" id="A0A3B3R225"/>
<evidence type="ECO:0000313" key="19">
    <source>
        <dbReference type="Proteomes" id="UP000261540"/>
    </source>
</evidence>
<dbReference type="Gene3D" id="2.130.10.10">
    <property type="entry name" value="YVTN repeat-like/Quinoprotein amine dehydrogenase"/>
    <property type="match status" value="1"/>
</dbReference>
<dbReference type="PROSITE" id="PS50294">
    <property type="entry name" value="WD_REPEATS_REGION"/>
    <property type="match status" value="2"/>
</dbReference>
<dbReference type="PROSITE" id="PS50082">
    <property type="entry name" value="WD_REPEATS_2"/>
    <property type="match status" value="3"/>
</dbReference>
<evidence type="ECO:0000256" key="4">
    <source>
        <dbReference type="ARBA" id="ARBA00022473"/>
    </source>
</evidence>
<feature type="repeat" description="WD" evidence="14">
    <location>
        <begin position="195"/>
        <end position="227"/>
    </location>
</feature>
<dbReference type="SUPFAM" id="SSF50978">
    <property type="entry name" value="WD40 repeat-like"/>
    <property type="match status" value="1"/>
</dbReference>
<dbReference type="PROSITE" id="PS51396">
    <property type="entry name" value="PUL"/>
    <property type="match status" value="1"/>
</dbReference>
<sequence length="852" mass="92894">MIFPAMHQRGCCSMYFRRAVVAVSVPCYAVLANNSSCSSCYFAVGLHTMASSGTYKLSSSVPGHEIDVRGLATAVFPAGAFVSVSRDRTGKVWVPNSSPDRGFTEMHCMRGHNNFVSCVCIIAPNDSYPRGLIATGGNDHIICVFSLDRPDPLFTLKGHKNTVCSLSAGKFGTLLSGSWDTTAKVWLNDKCMMTLQGHTAAVWTVVILPEQGLMLTGSADKTIKLWKAGRCEKTFVGHEDCVRGLAVVNDVEFFSCSNDASIRRWMVSGECLQVYYGHTNYIYSLAVFPNGQDFVSTGEDRTVRIWRRGECTQTIRLPAQSIWCCCVLPNGDIVVGASDGTIRVFTESDDRVADATDLQAFEDELSKSIIDPKTGDLGDIKAEDLPGREHLNEPGNRDGQTRLIKDEGKVEAYQWSMSEGRWVKIGDVVGGSSQQSSGNRVMYEGKEYDFVFTIDVNEGGPSMKLPYNVTDDPWLTAHNFLQKNDLSPMFLDQVANFIIENTKGHTLGSAQPSTIDPFTGSNRYIPGSSDDRTGFGMDPFTGSGRYIPGSGTDPVAPAAPVAPAGAADPFTGGSAYSSTTQQQSTLNIYFPKTDAVTFDQGNTTQILAKLKELNSGTSEEQRLSEHSVTQLEALLLTVCDQQSKLQPTAEQVDILWNTTHWPEDIVFPVLDILRLAVRHPVVNEHLCRETDGTQFCNHILSLMVPQGRPANQMLALRTLCNCFSGSIGRNLLMAQREAILSRACDLRTVRNKNIHVALATLVLNYAGSLHQIQDLEGKAQCLSVASAALEVVQDKEAIFRLLVALGTTVSNDTTAGDLARSLGVQSQIAQYTSTSDPAKVAECCKFVLHKLQ</sequence>
<dbReference type="InterPro" id="IPR015155">
    <property type="entry name" value="PFU"/>
</dbReference>
<evidence type="ECO:0000256" key="8">
    <source>
        <dbReference type="ARBA" id="ARBA00022902"/>
    </source>
</evidence>
<organism evidence="18 19">
    <name type="scientific">Paramormyrops kingsleyae</name>
    <dbReference type="NCBI Taxonomy" id="1676925"/>
    <lineage>
        <taxon>Eukaryota</taxon>
        <taxon>Metazoa</taxon>
        <taxon>Chordata</taxon>
        <taxon>Craniata</taxon>
        <taxon>Vertebrata</taxon>
        <taxon>Euteleostomi</taxon>
        <taxon>Actinopterygii</taxon>
        <taxon>Neopterygii</taxon>
        <taxon>Teleostei</taxon>
        <taxon>Osteoglossocephala</taxon>
        <taxon>Osteoglossomorpha</taxon>
        <taxon>Osteoglossiformes</taxon>
        <taxon>Mormyridae</taxon>
        <taxon>Paramormyrops</taxon>
    </lineage>
</organism>
<dbReference type="CDD" id="cd00200">
    <property type="entry name" value="WD40"/>
    <property type="match status" value="1"/>
</dbReference>
<evidence type="ECO:0000313" key="18">
    <source>
        <dbReference type="Ensembl" id="ENSPKIP00000012234.1"/>
    </source>
</evidence>
<evidence type="ECO:0000256" key="15">
    <source>
        <dbReference type="SAM" id="MobiDB-lite"/>
    </source>
</evidence>
<dbReference type="FunFam" id="1.25.10.10:FF:000163">
    <property type="entry name" value="Phospholipase A-2-activating protein, putative"/>
    <property type="match status" value="1"/>
</dbReference>
<evidence type="ECO:0000256" key="5">
    <source>
        <dbReference type="ARBA" id="ARBA00022490"/>
    </source>
</evidence>
<dbReference type="InterPro" id="IPR015943">
    <property type="entry name" value="WD40/YVTN_repeat-like_dom_sf"/>
</dbReference>
<dbReference type="InterPro" id="IPR013535">
    <property type="entry name" value="PUL_dom"/>
</dbReference>
<dbReference type="GO" id="GO:0043130">
    <property type="term" value="F:ubiquitin binding"/>
    <property type="evidence" value="ECO:0007669"/>
    <property type="project" value="TreeGrafter"/>
</dbReference>
<dbReference type="GO" id="GO:0005634">
    <property type="term" value="C:nucleus"/>
    <property type="evidence" value="ECO:0007669"/>
    <property type="project" value="UniProtKB-SubCell"/>
</dbReference>
<feature type="domain" description="PUL" evidence="17">
    <location>
        <begin position="588"/>
        <end position="850"/>
    </location>
</feature>
<dbReference type="InterPro" id="IPR036322">
    <property type="entry name" value="WD40_repeat_dom_sf"/>
</dbReference>
<dbReference type="GO" id="GO:0043161">
    <property type="term" value="P:proteasome-mediated ubiquitin-dependent protein catabolic process"/>
    <property type="evidence" value="ECO:0007669"/>
    <property type="project" value="TreeGrafter"/>
</dbReference>
<dbReference type="SMART" id="SM00320">
    <property type="entry name" value="WD40"/>
    <property type="match status" value="7"/>
</dbReference>
<dbReference type="PANTHER" id="PTHR19849:SF0">
    <property type="entry name" value="PHOSPHOLIPASE A-2-ACTIVATING PROTEIN"/>
    <property type="match status" value="1"/>
</dbReference>
<feature type="region of interest" description="Disordered" evidence="15">
    <location>
        <begin position="508"/>
        <end position="531"/>
    </location>
</feature>
<keyword evidence="6 14" id="KW-0853">WD repeat</keyword>
<dbReference type="PROSITE" id="PS51394">
    <property type="entry name" value="PFU"/>
    <property type="match status" value="1"/>
</dbReference>
<evidence type="ECO:0000256" key="1">
    <source>
        <dbReference type="ARBA" id="ARBA00004123"/>
    </source>
</evidence>
<evidence type="ECO:0000256" key="6">
    <source>
        <dbReference type="ARBA" id="ARBA00022574"/>
    </source>
</evidence>
<dbReference type="Gene3D" id="1.25.10.10">
    <property type="entry name" value="Leucine-rich Repeat Variant"/>
    <property type="match status" value="1"/>
</dbReference>
<feature type="compositionally biased region" description="Polar residues" evidence="15">
    <location>
        <begin position="508"/>
        <end position="522"/>
    </location>
</feature>
<evidence type="ECO:0000256" key="9">
    <source>
        <dbReference type="ARBA" id="ARBA00023018"/>
    </source>
</evidence>
<proteinExistence type="inferred from homology"/>
<dbReference type="GO" id="GO:0007399">
    <property type="term" value="P:nervous system development"/>
    <property type="evidence" value="ECO:0007669"/>
    <property type="project" value="UniProtKB-KW"/>
</dbReference>
<keyword evidence="7" id="KW-0677">Repeat</keyword>
<feature type="repeat" description="WD" evidence="14">
    <location>
        <begin position="156"/>
        <end position="186"/>
    </location>
</feature>